<dbReference type="InterPro" id="IPR049435">
    <property type="entry name" value="Cas_Cas6_C"/>
</dbReference>
<feature type="domain" description="CRISPR associated protein Cas6 C-terminal" evidence="7">
    <location>
        <begin position="117"/>
        <end position="239"/>
    </location>
</feature>
<dbReference type="EMBL" id="SRIB01000001">
    <property type="protein sequence ID" value="TFZ41589.1"/>
    <property type="molecule type" value="Genomic_DNA"/>
</dbReference>
<dbReference type="GO" id="GO:0003723">
    <property type="term" value="F:RNA binding"/>
    <property type="evidence" value="ECO:0007669"/>
    <property type="project" value="UniProtKB-KW"/>
</dbReference>
<dbReference type="NCBIfam" id="TIGR01877">
    <property type="entry name" value="cas_cas6"/>
    <property type="match status" value="1"/>
</dbReference>
<comment type="function">
    <text evidence="4">CRISPR (clustered regularly interspaced short palindromic repeat), is an adaptive immune system that provides protection against mobile genetic elements (viruses, transposable elements and conjugative plasmids). CRISPR clusters contain sequences complementary to antecedent mobile elements and target invading nucleic acids. CRISPR clusters are transcribed and processed into CRISPR RNA (crRNA).</text>
</comment>
<dbReference type="InterPro" id="IPR045747">
    <property type="entry name" value="CRISPR-assoc_prot_Cas6_N_sf"/>
</dbReference>
<dbReference type="RefSeq" id="WP_135269744.1">
    <property type="nucleotide sequence ID" value="NZ_SRIB01000001.1"/>
</dbReference>
<protein>
    <recommendedName>
        <fullName evidence="4">CRISPR-associated endoribonuclease</fullName>
    </recommendedName>
</protein>
<evidence type="ECO:0000313" key="9">
    <source>
        <dbReference type="Proteomes" id="UP000298381"/>
    </source>
</evidence>
<dbReference type="GO" id="GO:0016788">
    <property type="term" value="F:hydrolase activity, acting on ester bonds"/>
    <property type="evidence" value="ECO:0007669"/>
    <property type="project" value="InterPro"/>
</dbReference>
<dbReference type="Gene3D" id="3.30.70.1890">
    <property type="match status" value="1"/>
</dbReference>
<keyword evidence="2" id="KW-0694">RNA-binding</keyword>
<dbReference type="Proteomes" id="UP000298381">
    <property type="component" value="Unassembled WGS sequence"/>
</dbReference>
<evidence type="ECO:0000256" key="5">
    <source>
        <dbReference type="PIRSR" id="PIRSR005054-1"/>
    </source>
</evidence>
<comment type="similarity">
    <text evidence="1 4">Belongs to the CRISPR-associated protein Cas6/Cse3/CasE family.</text>
</comment>
<evidence type="ECO:0000256" key="4">
    <source>
        <dbReference type="PIRNR" id="PIRNR005054"/>
    </source>
</evidence>
<accession>A0A4Z0D9L4</accession>
<feature type="active site" description="Proton acceptor" evidence="6">
    <location>
        <position position="28"/>
    </location>
</feature>
<keyword evidence="3" id="KW-0051">Antiviral defense</keyword>
<evidence type="ECO:0000256" key="2">
    <source>
        <dbReference type="ARBA" id="ARBA00022884"/>
    </source>
</evidence>
<reference evidence="8 9" key="1">
    <citation type="submission" date="2019-03" db="EMBL/GenBank/DDBJ databases">
        <title>Draft genome sequence data and analysis of a Fermenting Bacterium, Soehngenia longevitae strain 1933PT, isolated from petroleum reservoir in Azerbaijan.</title>
        <authorList>
            <person name="Grouzdev D.S."/>
            <person name="Bidzhieva S.K."/>
            <person name="Sokolova D.S."/>
            <person name="Tourova T.P."/>
            <person name="Poltaraus A.B."/>
            <person name="Nazina T.N."/>
        </authorList>
    </citation>
    <scope>NUCLEOTIDE SEQUENCE [LARGE SCALE GENOMIC DNA]</scope>
    <source>
        <strain evidence="8 9">1933P</strain>
    </source>
</reference>
<dbReference type="PANTHER" id="PTHR36984:SF1">
    <property type="entry name" value="CRISPR-ASSOCIATED ENDORIBONUCLEASE CAS6 1"/>
    <property type="match status" value="1"/>
</dbReference>
<dbReference type="Pfam" id="PF21350">
    <property type="entry name" value="Cas6_I-A"/>
    <property type="match status" value="1"/>
</dbReference>
<dbReference type="InterPro" id="IPR010156">
    <property type="entry name" value="CRISPR-assoc_prot_Cas6"/>
</dbReference>
<name>A0A4Z0D9L4_9FIRM</name>
<dbReference type="PANTHER" id="PTHR36984">
    <property type="entry name" value="CRISPR-ASSOCIATED ENDORIBONUCLEASE CAS6 1"/>
    <property type="match status" value="1"/>
</dbReference>
<dbReference type="AlphaFoldDB" id="A0A4Z0D9L4"/>
<gene>
    <name evidence="8" type="primary">cas6</name>
    <name evidence="8" type="ORF">E4100_00125</name>
</gene>
<evidence type="ECO:0000259" key="7">
    <source>
        <dbReference type="Pfam" id="PF01881"/>
    </source>
</evidence>
<evidence type="ECO:0000313" key="8">
    <source>
        <dbReference type="EMBL" id="TFZ41589.1"/>
    </source>
</evidence>
<feature type="active site" description="Proton donor" evidence="6">
    <location>
        <position position="40"/>
    </location>
</feature>
<keyword evidence="9" id="KW-1185">Reference proteome</keyword>
<comment type="caution">
    <text evidence="8">The sequence shown here is derived from an EMBL/GenBank/DDBJ whole genome shotgun (WGS) entry which is preliminary data.</text>
</comment>
<dbReference type="CDD" id="cd21140">
    <property type="entry name" value="Cas6_I-like"/>
    <property type="match status" value="1"/>
</dbReference>
<evidence type="ECO:0000256" key="6">
    <source>
        <dbReference type="PIRSR" id="PIRSR005054-50"/>
    </source>
</evidence>
<dbReference type="Gene3D" id="3.30.70.1900">
    <property type="match status" value="1"/>
</dbReference>
<sequence>MELRITFQSENHIILPIHYNHILQGFIYSNISDDLAEFLHERGYILNNRNFKLFTYSNILTKGQVKNSKLYFGKNVEWVVKSPIPEFINSFGTYILQKDDLNLGNNKVTVNRTQLKKQKVESDEIEISTISPIVAYSTFSRENGSKYTCYFSPNENDFSRIVKENIVKKYEAYYNVSLSDMEFSITPISKINLNIIYYKDFLIKGYSGKFKLRGDRRLLELALEAGVGSKNSQGFGCVEQI</sequence>
<dbReference type="OrthoDB" id="9797488at2"/>
<organism evidence="8 9">
    <name type="scientific">Soehngenia longivitae</name>
    <dbReference type="NCBI Taxonomy" id="2562294"/>
    <lineage>
        <taxon>Bacteria</taxon>
        <taxon>Bacillati</taxon>
        <taxon>Bacillota</taxon>
        <taxon>Tissierellia</taxon>
        <taxon>Tissierellales</taxon>
        <taxon>Tissierellaceae</taxon>
        <taxon>Soehngenia</taxon>
    </lineage>
</organism>
<proteinExistence type="inferred from homology"/>
<feature type="site" description="Transition state stabilizer" evidence="5">
    <location>
        <position position="52"/>
    </location>
</feature>
<evidence type="ECO:0000256" key="3">
    <source>
        <dbReference type="ARBA" id="ARBA00023118"/>
    </source>
</evidence>
<dbReference type="PIRSF" id="PIRSF005054">
    <property type="entry name" value="PF1131"/>
    <property type="match status" value="1"/>
</dbReference>
<evidence type="ECO:0000256" key="1">
    <source>
        <dbReference type="ARBA" id="ARBA00005937"/>
    </source>
</evidence>
<dbReference type="Pfam" id="PF01881">
    <property type="entry name" value="Cas_Cas6_C"/>
    <property type="match status" value="1"/>
</dbReference>
<dbReference type="GO" id="GO:0051607">
    <property type="term" value="P:defense response to virus"/>
    <property type="evidence" value="ECO:0007669"/>
    <property type="project" value="UniProtKB-KW"/>
</dbReference>